<reference evidence="3" key="1">
    <citation type="submission" date="2020-12" db="UniProtKB">
        <authorList>
            <consortium name="WormBaseParasite"/>
        </authorList>
    </citation>
    <scope>IDENTIFICATION</scope>
    <source>
        <strain evidence="3">MHco3</strain>
    </source>
</reference>
<accession>A0A7I4YKJ3</accession>
<evidence type="ECO:0000313" key="3">
    <source>
        <dbReference type="WBParaSite" id="HCON_00103430-00001"/>
    </source>
</evidence>
<evidence type="ECO:0000313" key="2">
    <source>
        <dbReference type="Proteomes" id="UP000025227"/>
    </source>
</evidence>
<keyword evidence="1" id="KW-1133">Transmembrane helix</keyword>
<dbReference type="Proteomes" id="UP000025227">
    <property type="component" value="Unplaced"/>
</dbReference>
<dbReference type="SUPFAM" id="SSF56436">
    <property type="entry name" value="C-type lectin-like"/>
    <property type="match status" value="1"/>
</dbReference>
<proteinExistence type="predicted"/>
<organism evidence="2 3">
    <name type="scientific">Haemonchus contortus</name>
    <name type="common">Barber pole worm</name>
    <dbReference type="NCBI Taxonomy" id="6289"/>
    <lineage>
        <taxon>Eukaryota</taxon>
        <taxon>Metazoa</taxon>
        <taxon>Ecdysozoa</taxon>
        <taxon>Nematoda</taxon>
        <taxon>Chromadorea</taxon>
        <taxon>Rhabditida</taxon>
        <taxon>Rhabditina</taxon>
        <taxon>Rhabditomorpha</taxon>
        <taxon>Strongyloidea</taxon>
        <taxon>Trichostrongylidae</taxon>
        <taxon>Haemonchus</taxon>
    </lineage>
</organism>
<sequence>IIVDCNLAQVTENMLLYMLIALILPSIMVDGYPHYLEDQYRACSPWIYIPQYKKCYKKFCAEKHYNDHKNLCKGLGARMANICSHEENHVVALLSRFHNRPNGDWGTNERPTFIGLHNYGGWTYQEGMVQCGFRAWSARWNEPSGFAVNTAGFYSSYRDIYDEWSADYAPWQYGNVMCEIPDCTVDKLGIL</sequence>
<dbReference type="InterPro" id="IPR016187">
    <property type="entry name" value="CTDL_fold"/>
</dbReference>
<dbReference type="InterPro" id="IPR016186">
    <property type="entry name" value="C-type_lectin-like/link_sf"/>
</dbReference>
<dbReference type="Gene3D" id="3.10.100.10">
    <property type="entry name" value="Mannose-Binding Protein A, subunit A"/>
    <property type="match status" value="1"/>
</dbReference>
<keyword evidence="2" id="KW-1185">Reference proteome</keyword>
<feature type="transmembrane region" description="Helical" evidence="1">
    <location>
        <begin position="14"/>
        <end position="32"/>
    </location>
</feature>
<keyword evidence="1" id="KW-0472">Membrane</keyword>
<dbReference type="OrthoDB" id="5891695at2759"/>
<dbReference type="AlphaFoldDB" id="A0A7I4YKJ3"/>
<dbReference type="CDD" id="cd00037">
    <property type="entry name" value="CLECT"/>
    <property type="match status" value="1"/>
</dbReference>
<dbReference type="WBParaSite" id="HCON_00103430-00001">
    <property type="protein sequence ID" value="HCON_00103430-00001"/>
    <property type="gene ID" value="HCON_00103430"/>
</dbReference>
<evidence type="ECO:0000256" key="1">
    <source>
        <dbReference type="SAM" id="Phobius"/>
    </source>
</evidence>
<protein>
    <submittedName>
        <fullName evidence="3">C-type lectin domain-containing protein</fullName>
    </submittedName>
</protein>
<name>A0A7I4YKJ3_HAECO</name>
<keyword evidence="1" id="KW-0812">Transmembrane</keyword>